<accession>A0ABS9MFD0</accession>
<evidence type="ECO:0000259" key="2">
    <source>
        <dbReference type="PROSITE" id="PS50994"/>
    </source>
</evidence>
<dbReference type="PANTHER" id="PTHR46889:SF4">
    <property type="entry name" value="TRANSPOSASE INSO FOR INSERTION SEQUENCE ELEMENT IS911B-RELATED"/>
    <property type="match status" value="1"/>
</dbReference>
<dbReference type="InterPro" id="IPR050900">
    <property type="entry name" value="Transposase_IS3/IS150/IS904"/>
</dbReference>
<feature type="non-terminal residue" evidence="3">
    <location>
        <position position="225"/>
    </location>
</feature>
<feature type="domain" description="Integrase catalytic" evidence="2">
    <location>
        <begin position="123"/>
        <end position="209"/>
    </location>
</feature>
<organism evidence="3 4">
    <name type="scientific">Intestinimonas massiliensis</name>
    <name type="common">ex Afouda et al. 2020</name>
    <dbReference type="NCBI Taxonomy" id="1673721"/>
    <lineage>
        <taxon>Bacteria</taxon>
        <taxon>Bacillati</taxon>
        <taxon>Bacillota</taxon>
        <taxon>Clostridia</taxon>
        <taxon>Eubacteriales</taxon>
        <taxon>Intestinimonas</taxon>
    </lineage>
</organism>
<dbReference type="InterPro" id="IPR048020">
    <property type="entry name" value="Transpos_IS3"/>
</dbReference>
<dbReference type="InterPro" id="IPR025948">
    <property type="entry name" value="HTH-like_dom"/>
</dbReference>
<gene>
    <name evidence="3" type="ORF">L0P79_20005</name>
</gene>
<keyword evidence="4" id="KW-1185">Reference proteome</keyword>
<name>A0ABS9MFD0_9FIRM</name>
<dbReference type="SUPFAM" id="SSF53098">
    <property type="entry name" value="Ribonuclease H-like"/>
    <property type="match status" value="1"/>
</dbReference>
<dbReference type="RefSeq" id="WP_238075525.1">
    <property type="nucleotide sequence ID" value="NZ_JAKNJB010000097.1"/>
</dbReference>
<evidence type="ECO:0000313" key="4">
    <source>
        <dbReference type="Proteomes" id="UP001200313"/>
    </source>
</evidence>
<evidence type="ECO:0000256" key="1">
    <source>
        <dbReference type="ARBA" id="ARBA00002286"/>
    </source>
</evidence>
<dbReference type="Proteomes" id="UP001200313">
    <property type="component" value="Unassembled WGS sequence"/>
</dbReference>
<sequence length="225" mass="26885">MKARIKYHIIYRHKTEYPAAVMCKFFGVSRSGYYAFVHRLGKPEKDAALAEVIAQQREHSLRTYGYRRMWLWLKSQNIFRNPKTVLRIMQKYNLLSEIRRRRKWQQIGQQLHKYKNLLNREFHADVPNSKWVTDISYIHTRQGVLYLSIIRDLYDNSIVAYKTGTQQTVNLVLDTIHLAMRQEKKRVAVELHLHSDQGAQYASQAYFELRQHRTENCVQKMSLRG</sequence>
<evidence type="ECO:0000313" key="3">
    <source>
        <dbReference type="EMBL" id="MCG4529303.1"/>
    </source>
</evidence>
<dbReference type="NCBIfam" id="NF033516">
    <property type="entry name" value="transpos_IS3"/>
    <property type="match status" value="1"/>
</dbReference>
<dbReference type="Pfam" id="PF13276">
    <property type="entry name" value="HTH_21"/>
    <property type="match status" value="1"/>
</dbReference>
<dbReference type="Gene3D" id="3.30.420.10">
    <property type="entry name" value="Ribonuclease H-like superfamily/Ribonuclease H"/>
    <property type="match status" value="1"/>
</dbReference>
<protein>
    <submittedName>
        <fullName evidence="3">IS3 family transposase</fullName>
    </submittedName>
</protein>
<dbReference type="PROSITE" id="PS50994">
    <property type="entry name" value="INTEGRASE"/>
    <property type="match status" value="1"/>
</dbReference>
<dbReference type="Pfam" id="PF00665">
    <property type="entry name" value="rve"/>
    <property type="match status" value="1"/>
</dbReference>
<dbReference type="InterPro" id="IPR036397">
    <property type="entry name" value="RNaseH_sf"/>
</dbReference>
<comment type="caution">
    <text evidence="3">The sequence shown here is derived from an EMBL/GenBank/DDBJ whole genome shotgun (WGS) entry which is preliminary data.</text>
</comment>
<reference evidence="3 4" key="1">
    <citation type="submission" date="2022-01" db="EMBL/GenBank/DDBJ databases">
        <title>Collection of gut derived symbiotic bacterial strains cultured from healthy donors.</title>
        <authorList>
            <person name="Lin H."/>
            <person name="Kohout C."/>
            <person name="Waligurski E."/>
            <person name="Pamer E.G."/>
        </authorList>
    </citation>
    <scope>NUCLEOTIDE SEQUENCE [LARGE SCALE GENOMIC DNA]</scope>
    <source>
        <strain evidence="3 4">DFI.3.7</strain>
    </source>
</reference>
<dbReference type="EMBL" id="JAKNJB010000097">
    <property type="protein sequence ID" value="MCG4529303.1"/>
    <property type="molecule type" value="Genomic_DNA"/>
</dbReference>
<dbReference type="PANTHER" id="PTHR46889">
    <property type="entry name" value="TRANSPOSASE INSF FOR INSERTION SEQUENCE IS3B-RELATED"/>
    <property type="match status" value="1"/>
</dbReference>
<comment type="function">
    <text evidence="1">Involved in the transposition of the insertion sequence.</text>
</comment>
<dbReference type="InterPro" id="IPR012337">
    <property type="entry name" value="RNaseH-like_sf"/>
</dbReference>
<proteinExistence type="predicted"/>
<dbReference type="InterPro" id="IPR001584">
    <property type="entry name" value="Integrase_cat-core"/>
</dbReference>